<feature type="domain" description="IPT/TIG" evidence="1">
    <location>
        <begin position="168"/>
        <end position="255"/>
    </location>
</feature>
<proteinExistence type="predicted"/>
<gene>
    <name evidence="2" type="ORF">TeGR_g15237</name>
</gene>
<dbReference type="CDD" id="cd00603">
    <property type="entry name" value="IPT_PCSR"/>
    <property type="match status" value="1"/>
</dbReference>
<name>A0ABQ6MCG1_9STRA</name>
<dbReference type="InterPro" id="IPR031148">
    <property type="entry name" value="Plexin"/>
</dbReference>
<dbReference type="Pfam" id="PF01833">
    <property type="entry name" value="TIG"/>
    <property type="match status" value="5"/>
</dbReference>
<feature type="non-terminal residue" evidence="2">
    <location>
        <position position="402"/>
    </location>
</feature>
<dbReference type="PANTHER" id="PTHR22625:SF44">
    <property type="entry name" value="PLEXIN-B"/>
    <property type="match status" value="1"/>
</dbReference>
<comment type="caution">
    <text evidence="2">The sequence shown here is derived from an EMBL/GenBank/DDBJ whole genome shotgun (WGS) entry which is preliminary data.</text>
</comment>
<dbReference type="InterPro" id="IPR002909">
    <property type="entry name" value="IPT_dom"/>
</dbReference>
<feature type="domain" description="IPT/TIG" evidence="1">
    <location>
        <begin position="1"/>
        <end position="78"/>
    </location>
</feature>
<evidence type="ECO:0000313" key="3">
    <source>
        <dbReference type="Proteomes" id="UP001165060"/>
    </source>
</evidence>
<dbReference type="Proteomes" id="UP001165060">
    <property type="component" value="Unassembled WGS sequence"/>
</dbReference>
<evidence type="ECO:0000259" key="1">
    <source>
        <dbReference type="SMART" id="SM00429"/>
    </source>
</evidence>
<dbReference type="InterPro" id="IPR013783">
    <property type="entry name" value="Ig-like_fold"/>
</dbReference>
<reference evidence="2 3" key="1">
    <citation type="journal article" date="2023" name="Commun. Biol.">
        <title>Genome analysis of Parmales, the sister group of diatoms, reveals the evolutionary specialization of diatoms from phago-mixotrophs to photoautotrophs.</title>
        <authorList>
            <person name="Ban H."/>
            <person name="Sato S."/>
            <person name="Yoshikawa S."/>
            <person name="Yamada K."/>
            <person name="Nakamura Y."/>
            <person name="Ichinomiya M."/>
            <person name="Sato N."/>
            <person name="Blanc-Mathieu R."/>
            <person name="Endo H."/>
            <person name="Kuwata A."/>
            <person name="Ogata H."/>
        </authorList>
    </citation>
    <scope>NUCLEOTIDE SEQUENCE [LARGE SCALE GENOMIC DNA]</scope>
</reference>
<dbReference type="CDD" id="cd00102">
    <property type="entry name" value="IPT"/>
    <property type="match status" value="3"/>
</dbReference>
<evidence type="ECO:0000313" key="2">
    <source>
        <dbReference type="EMBL" id="GMI23701.1"/>
    </source>
</evidence>
<feature type="domain" description="IPT/TIG" evidence="1">
    <location>
        <begin position="80"/>
        <end position="167"/>
    </location>
</feature>
<dbReference type="SMART" id="SM00429">
    <property type="entry name" value="IPT"/>
    <property type="match status" value="4"/>
</dbReference>
<protein>
    <recommendedName>
        <fullName evidence="1">IPT/TIG domain-containing protein</fullName>
    </recommendedName>
</protein>
<accession>A0ABQ6MCG1</accession>
<feature type="domain" description="IPT/TIG" evidence="1">
    <location>
        <begin position="257"/>
        <end position="350"/>
    </location>
</feature>
<organism evidence="2 3">
    <name type="scientific">Tetraparma gracilis</name>
    <dbReference type="NCBI Taxonomy" id="2962635"/>
    <lineage>
        <taxon>Eukaryota</taxon>
        <taxon>Sar</taxon>
        <taxon>Stramenopiles</taxon>
        <taxon>Ochrophyta</taxon>
        <taxon>Bolidophyceae</taxon>
        <taxon>Parmales</taxon>
        <taxon>Triparmaceae</taxon>
        <taxon>Tetraparma</taxon>
    </lineage>
</organism>
<keyword evidence="3" id="KW-1185">Reference proteome</keyword>
<feature type="non-terminal residue" evidence="2">
    <location>
        <position position="1"/>
    </location>
</feature>
<dbReference type="InterPro" id="IPR014756">
    <property type="entry name" value="Ig_E-set"/>
</dbReference>
<sequence>LPPPQSPPLRLVLRGADIKTSSSLECMFSTGTTAPATWLNSTAASCVVPAHSSPATTTVALTVNSQEPLTNALSFEYVSLPTIDSIEPVVGGRAGGAIITVTGSSFLPSAYTMCDFDGILLPSSYISPSEITCVSPPGHPTDVNTTLVVTVDGGSTFSSSYETFRYNDVRVVSVSPPSGSVAGGNSVTVIGTGFEDSVHLKCHFGPYPAASVTLVSSTEIVCVAPEVSVVGSVPLEVSVNGNAEITEDLVQYSFTADMSVSALSPLTGAAAGGTSVLVRGYNFPDAPGLTCRFNSSPLGDVPARFISSTEIECTAPSIATLGLSNPLAVSFAVSGNGESFPATTSTFTYTPAASATSVTPSFGSLSGGTAVSVAGTGFEFTPSSKCRFGTTAVDAGYVSPTE</sequence>
<dbReference type="SUPFAM" id="SSF81296">
    <property type="entry name" value="E set domains"/>
    <property type="match status" value="5"/>
</dbReference>
<dbReference type="Gene3D" id="2.60.40.10">
    <property type="entry name" value="Immunoglobulins"/>
    <property type="match status" value="5"/>
</dbReference>
<dbReference type="PANTHER" id="PTHR22625">
    <property type="entry name" value="PLEXIN"/>
    <property type="match status" value="1"/>
</dbReference>
<dbReference type="EMBL" id="BRYB01001346">
    <property type="protein sequence ID" value="GMI23701.1"/>
    <property type="molecule type" value="Genomic_DNA"/>
</dbReference>